<comment type="catalytic activity">
    <reaction evidence="12">
        <text>FMN + ATP + H(+) = FAD + diphosphate</text>
        <dbReference type="Rhea" id="RHEA:17237"/>
        <dbReference type="ChEBI" id="CHEBI:15378"/>
        <dbReference type="ChEBI" id="CHEBI:30616"/>
        <dbReference type="ChEBI" id="CHEBI:33019"/>
        <dbReference type="ChEBI" id="CHEBI:57692"/>
        <dbReference type="ChEBI" id="CHEBI:58210"/>
        <dbReference type="EC" id="2.7.7.2"/>
    </reaction>
</comment>
<dbReference type="PANTHER" id="PTHR23293">
    <property type="entry name" value="FAD SYNTHETASE-RELATED FMN ADENYLYLTRANSFERASE"/>
    <property type="match status" value="1"/>
</dbReference>
<evidence type="ECO:0000256" key="9">
    <source>
        <dbReference type="ARBA" id="ARBA00022840"/>
    </source>
</evidence>
<evidence type="ECO:0000256" key="11">
    <source>
        <dbReference type="ARBA" id="ARBA00031871"/>
    </source>
</evidence>
<evidence type="ECO:0000256" key="12">
    <source>
        <dbReference type="ARBA" id="ARBA00049494"/>
    </source>
</evidence>
<comment type="caution">
    <text evidence="15">The sequence shown here is derived from an EMBL/GenBank/DDBJ whole genome shotgun (WGS) entry which is preliminary data.</text>
</comment>
<dbReference type="Pfam" id="PF01507">
    <property type="entry name" value="PAPS_reduct"/>
    <property type="match status" value="1"/>
</dbReference>
<evidence type="ECO:0000313" key="15">
    <source>
        <dbReference type="EMBL" id="KAK4537759.1"/>
    </source>
</evidence>
<keyword evidence="6" id="KW-0548">Nucleotidyltransferase</keyword>
<evidence type="ECO:0000256" key="7">
    <source>
        <dbReference type="ARBA" id="ARBA00022741"/>
    </source>
</evidence>
<dbReference type="EC" id="2.7.7.2" evidence="2"/>
<dbReference type="GO" id="GO:0005524">
    <property type="term" value="F:ATP binding"/>
    <property type="evidence" value="ECO:0007669"/>
    <property type="project" value="UniProtKB-KW"/>
</dbReference>
<dbReference type="CDD" id="cd23948">
    <property type="entry name" value="FAD_synthase"/>
    <property type="match status" value="1"/>
</dbReference>
<evidence type="ECO:0000259" key="14">
    <source>
        <dbReference type="Pfam" id="PF01507"/>
    </source>
</evidence>
<keyword evidence="3" id="KW-0285">Flavoprotein</keyword>
<dbReference type="GO" id="GO:0003919">
    <property type="term" value="F:FMN adenylyltransferase activity"/>
    <property type="evidence" value="ECO:0007669"/>
    <property type="project" value="UniProtKB-EC"/>
</dbReference>
<evidence type="ECO:0000313" key="16">
    <source>
        <dbReference type="Proteomes" id="UP001301350"/>
    </source>
</evidence>
<dbReference type="Gene3D" id="3.40.50.620">
    <property type="entry name" value="HUPs"/>
    <property type="match status" value="1"/>
</dbReference>
<evidence type="ECO:0000256" key="13">
    <source>
        <dbReference type="SAM" id="MobiDB-lite"/>
    </source>
</evidence>
<feature type="region of interest" description="Disordered" evidence="13">
    <location>
        <begin position="214"/>
        <end position="235"/>
    </location>
</feature>
<keyword evidence="7" id="KW-0547">Nucleotide-binding</keyword>
<comment type="pathway">
    <text evidence="1">Cofactor biosynthesis; FAD biosynthesis; FAD from FMN: step 1/1.</text>
</comment>
<evidence type="ECO:0000256" key="6">
    <source>
        <dbReference type="ARBA" id="ARBA00022695"/>
    </source>
</evidence>
<keyword evidence="5" id="KW-0808">Transferase</keyword>
<feature type="region of interest" description="Disordered" evidence="13">
    <location>
        <begin position="251"/>
        <end position="274"/>
    </location>
</feature>
<evidence type="ECO:0000256" key="3">
    <source>
        <dbReference type="ARBA" id="ARBA00022630"/>
    </source>
</evidence>
<accession>A0AAV9IZN0</accession>
<dbReference type="AlphaFoldDB" id="A0AAV9IZN0"/>
<keyword evidence="8" id="KW-0274">FAD</keyword>
<evidence type="ECO:0000256" key="2">
    <source>
        <dbReference type="ARBA" id="ARBA00012393"/>
    </source>
</evidence>
<keyword evidence="4" id="KW-0288">FMN</keyword>
<dbReference type="GO" id="GO:0006747">
    <property type="term" value="P:FAD biosynthetic process"/>
    <property type="evidence" value="ECO:0007669"/>
    <property type="project" value="TreeGrafter"/>
</dbReference>
<feature type="domain" description="Phosphoadenosine phosphosulphate reductase" evidence="14">
    <location>
        <begin position="121"/>
        <end position="206"/>
    </location>
</feature>
<name>A0AAV9IZN0_CYACA</name>
<dbReference type="Proteomes" id="UP001301350">
    <property type="component" value="Unassembled WGS sequence"/>
</dbReference>
<dbReference type="InterPro" id="IPR002500">
    <property type="entry name" value="PAPS_reduct_dom"/>
</dbReference>
<dbReference type="InterPro" id="IPR014729">
    <property type="entry name" value="Rossmann-like_a/b/a_fold"/>
</dbReference>
<reference evidence="15 16" key="1">
    <citation type="submission" date="2022-07" db="EMBL/GenBank/DDBJ databases">
        <title>Genome-wide signatures of adaptation to extreme environments.</title>
        <authorList>
            <person name="Cho C.H."/>
            <person name="Yoon H.S."/>
        </authorList>
    </citation>
    <scope>NUCLEOTIDE SEQUENCE [LARGE SCALE GENOMIC DNA]</scope>
    <source>
        <strain evidence="15 16">DBV 063 E5</strain>
    </source>
</reference>
<evidence type="ECO:0000256" key="5">
    <source>
        <dbReference type="ARBA" id="ARBA00022679"/>
    </source>
</evidence>
<evidence type="ECO:0000256" key="10">
    <source>
        <dbReference type="ARBA" id="ARBA00031145"/>
    </source>
</evidence>
<proteinExistence type="predicted"/>
<keyword evidence="16" id="KW-1185">Reference proteome</keyword>
<dbReference type="SUPFAM" id="SSF52402">
    <property type="entry name" value="Adenine nucleotide alpha hydrolases-like"/>
    <property type="match status" value="1"/>
</dbReference>
<keyword evidence="9" id="KW-0067">ATP-binding</keyword>
<protein>
    <recommendedName>
        <fullName evidence="2">FAD synthase</fullName>
        <ecNumber evidence="2">2.7.7.2</ecNumber>
    </recommendedName>
    <alternativeName>
        <fullName evidence="10">FAD pyrophosphorylase</fullName>
    </alternativeName>
    <alternativeName>
        <fullName evidence="11">FMN adenylyltransferase</fullName>
    </alternativeName>
</protein>
<organism evidence="15 16">
    <name type="scientific">Cyanidium caldarium</name>
    <name type="common">Red alga</name>
    <dbReference type="NCBI Taxonomy" id="2771"/>
    <lineage>
        <taxon>Eukaryota</taxon>
        <taxon>Rhodophyta</taxon>
        <taxon>Bangiophyceae</taxon>
        <taxon>Cyanidiales</taxon>
        <taxon>Cyanidiaceae</taxon>
        <taxon>Cyanidium</taxon>
    </lineage>
</organism>
<gene>
    <name evidence="15" type="ORF">CDCA_CDCA14G3784</name>
</gene>
<dbReference type="EMBL" id="JANCYW010000014">
    <property type="protein sequence ID" value="KAK4537759.1"/>
    <property type="molecule type" value="Genomic_DNA"/>
</dbReference>
<dbReference type="PANTHER" id="PTHR23293:SF9">
    <property type="entry name" value="FAD SYNTHASE"/>
    <property type="match status" value="1"/>
</dbReference>
<evidence type="ECO:0000256" key="1">
    <source>
        <dbReference type="ARBA" id="ARBA00004726"/>
    </source>
</evidence>
<sequence>MEDEDFVRRIGKLNKLAPDIADDVNVSLRIVDDVLRLYSPERIALSFNGGKDATVVFHLTRAVFAQRYASRNDAPRIRAVFFEESDPSEQFPQVLQFVQRWERRHCRWVELTRVSGGIFRGLQRYLSEYQPQVQCFFMGTRRTDPGGCEQEHLSPSSAAWPAFLRVNPILHWSYRTVWRFLKVCELDYCAMYDEGYTSIGRMSDTQRNPLLARAAEGNDNHGGGGGGDDDDDDDVAYADFTHLQRDADERCGRVNRTSAAPPIPSEAHGRAKARPHRSVSLLISSASVWSALATCMPAAHLLRALSHIASTDRYVERTVIVGDAAEDIAWEVEHWGRRVSTNETSATGDEDEVVLVLAHEACGDDTRLMHGVLTGVHRMVCRASACGADAGPEHSGRSVTWVVLPSRLAHMEDALRQWDRLQPPPREKASDGNETVTLERQRWTCCAVTDGRGGEGVPETPRPDAPPSAMMSLPATLTLDALLQFRACGRQALEIVGDPVTTSALYAALSVCMRCIRRSDILLDGYGMQEAGVTR</sequence>
<evidence type="ECO:0000256" key="4">
    <source>
        <dbReference type="ARBA" id="ARBA00022643"/>
    </source>
</evidence>
<evidence type="ECO:0000256" key="8">
    <source>
        <dbReference type="ARBA" id="ARBA00022827"/>
    </source>
</evidence>